<dbReference type="RefSeq" id="WP_185273981.1">
    <property type="nucleotide sequence ID" value="NZ_CP055156.1"/>
</dbReference>
<evidence type="ECO:0000313" key="5">
    <source>
        <dbReference type="EMBL" id="QNF33129.1"/>
    </source>
</evidence>
<gene>
    <name evidence="5" type="ORF">HUW51_10475</name>
</gene>
<dbReference type="SUPFAM" id="SSF47384">
    <property type="entry name" value="Homodimeric domain of signal transducing histidine kinase"/>
    <property type="match status" value="1"/>
</dbReference>
<keyword evidence="6" id="KW-1185">Reference proteome</keyword>
<proteinExistence type="predicted"/>
<evidence type="ECO:0000256" key="2">
    <source>
        <dbReference type="ARBA" id="ARBA00012438"/>
    </source>
</evidence>
<dbReference type="Gene3D" id="3.30.450.20">
    <property type="entry name" value="PAS domain"/>
    <property type="match status" value="1"/>
</dbReference>
<dbReference type="GO" id="GO:0000155">
    <property type="term" value="F:phosphorelay sensor kinase activity"/>
    <property type="evidence" value="ECO:0007669"/>
    <property type="project" value="InterPro"/>
</dbReference>
<keyword evidence="3" id="KW-0175">Coiled coil</keyword>
<reference evidence="5 6" key="1">
    <citation type="journal article" date="2018" name="Int. J. Syst. Evol. Microbiol.">
        <title>Adhaeribacter swui sp. nov., isolated from wet mud.</title>
        <authorList>
            <person name="Kim D.U."/>
            <person name="Kim K.W."/>
            <person name="Kang M.S."/>
            <person name="Kim J.Y."/>
            <person name="Jang J.H."/>
            <person name="Kim M.K."/>
        </authorList>
    </citation>
    <scope>NUCLEOTIDE SEQUENCE [LARGE SCALE GENOMIC DNA]</scope>
    <source>
        <strain evidence="5 6">KCTC 52873</strain>
    </source>
</reference>
<name>A0A7G7G7J5_9BACT</name>
<dbReference type="InterPro" id="IPR000014">
    <property type="entry name" value="PAS"/>
</dbReference>
<evidence type="ECO:0000256" key="3">
    <source>
        <dbReference type="SAM" id="Coils"/>
    </source>
</evidence>
<evidence type="ECO:0000313" key="6">
    <source>
        <dbReference type="Proteomes" id="UP000515237"/>
    </source>
</evidence>
<dbReference type="EC" id="2.7.13.3" evidence="2"/>
<dbReference type="SUPFAM" id="SSF55785">
    <property type="entry name" value="PYP-like sensor domain (PAS domain)"/>
    <property type="match status" value="1"/>
</dbReference>
<sequence length="213" mass="24347">MPNETQNNALDFKFLYHTAPCGLLTFEVNGPILYANQTLLNWLEITEQDITQKKFKDLLDKAGVMYFELFVQPILKMHQEAKEINLNIKTATGTFSCLFNGKAVTKTAEGKEIINAIIFKVEDRKKYENELLLQRTRAEEEKQQKSQALQELSFNQAHLIRAPLANIMGLLKLLQQIPATNNEINQIVAMLQESATELDQQVRTIVDKADDHI</sequence>
<dbReference type="CDD" id="cd00082">
    <property type="entry name" value="HisKA"/>
    <property type="match status" value="1"/>
</dbReference>
<organism evidence="5 6">
    <name type="scientific">Adhaeribacter swui</name>
    <dbReference type="NCBI Taxonomy" id="2086471"/>
    <lineage>
        <taxon>Bacteria</taxon>
        <taxon>Pseudomonadati</taxon>
        <taxon>Bacteroidota</taxon>
        <taxon>Cytophagia</taxon>
        <taxon>Cytophagales</taxon>
        <taxon>Hymenobacteraceae</taxon>
        <taxon>Adhaeribacter</taxon>
    </lineage>
</organism>
<dbReference type="AlphaFoldDB" id="A0A7G7G7J5"/>
<feature type="coiled-coil region" evidence="3">
    <location>
        <begin position="124"/>
        <end position="155"/>
    </location>
</feature>
<evidence type="ECO:0000259" key="4">
    <source>
        <dbReference type="Pfam" id="PF13426"/>
    </source>
</evidence>
<evidence type="ECO:0000256" key="1">
    <source>
        <dbReference type="ARBA" id="ARBA00000085"/>
    </source>
</evidence>
<dbReference type="Pfam" id="PF13426">
    <property type="entry name" value="PAS_9"/>
    <property type="match status" value="1"/>
</dbReference>
<dbReference type="InterPro" id="IPR036097">
    <property type="entry name" value="HisK_dim/P_sf"/>
</dbReference>
<dbReference type="InterPro" id="IPR035965">
    <property type="entry name" value="PAS-like_dom_sf"/>
</dbReference>
<dbReference type="InterPro" id="IPR003661">
    <property type="entry name" value="HisK_dim/P_dom"/>
</dbReference>
<accession>A0A7G7G7J5</accession>
<comment type="catalytic activity">
    <reaction evidence="1">
        <text>ATP + protein L-histidine = ADP + protein N-phospho-L-histidine.</text>
        <dbReference type="EC" id="2.7.13.3"/>
    </reaction>
</comment>
<feature type="domain" description="PAS" evidence="4">
    <location>
        <begin position="23"/>
        <end position="114"/>
    </location>
</feature>
<dbReference type="Proteomes" id="UP000515237">
    <property type="component" value="Chromosome"/>
</dbReference>
<dbReference type="Gene3D" id="1.10.287.130">
    <property type="match status" value="1"/>
</dbReference>
<dbReference type="KEGG" id="aswu:HUW51_10475"/>
<protein>
    <recommendedName>
        <fullName evidence="2">histidine kinase</fullName>
        <ecNumber evidence="2">2.7.13.3</ecNumber>
    </recommendedName>
</protein>
<dbReference type="EMBL" id="CP055156">
    <property type="protein sequence ID" value="QNF33129.1"/>
    <property type="molecule type" value="Genomic_DNA"/>
</dbReference>